<dbReference type="RefSeq" id="WP_345065899.1">
    <property type="nucleotide sequence ID" value="NZ_BAABCN010000004.1"/>
</dbReference>
<organism evidence="4 5">
    <name type="scientific">Leifsonia kafniensis</name>
    <dbReference type="NCBI Taxonomy" id="475957"/>
    <lineage>
        <taxon>Bacteria</taxon>
        <taxon>Bacillati</taxon>
        <taxon>Actinomycetota</taxon>
        <taxon>Actinomycetes</taxon>
        <taxon>Micrococcales</taxon>
        <taxon>Microbacteriaceae</taxon>
        <taxon>Leifsonia</taxon>
    </lineage>
</organism>
<dbReference type="SUPFAM" id="SSF51735">
    <property type="entry name" value="NAD(P)-binding Rossmann-fold domains"/>
    <property type="match status" value="1"/>
</dbReference>
<dbReference type="InterPro" id="IPR036291">
    <property type="entry name" value="NAD(P)-bd_dom_sf"/>
</dbReference>
<keyword evidence="5" id="KW-1185">Reference proteome</keyword>
<proteinExistence type="predicted"/>
<accession>A0ABP7KJ45</accession>
<evidence type="ECO:0000259" key="3">
    <source>
        <dbReference type="Pfam" id="PF13460"/>
    </source>
</evidence>
<evidence type="ECO:0000313" key="4">
    <source>
        <dbReference type="EMBL" id="GAA3878279.1"/>
    </source>
</evidence>
<evidence type="ECO:0000256" key="1">
    <source>
        <dbReference type="ARBA" id="ARBA00022531"/>
    </source>
</evidence>
<reference evidence="5" key="1">
    <citation type="journal article" date="2019" name="Int. J. Syst. Evol. Microbiol.">
        <title>The Global Catalogue of Microorganisms (GCM) 10K type strain sequencing project: providing services to taxonomists for standard genome sequencing and annotation.</title>
        <authorList>
            <consortium name="The Broad Institute Genomics Platform"/>
            <consortium name="The Broad Institute Genome Sequencing Center for Infectious Disease"/>
            <person name="Wu L."/>
            <person name="Ma J."/>
        </authorList>
    </citation>
    <scope>NUCLEOTIDE SEQUENCE [LARGE SCALE GENOMIC DNA]</scope>
    <source>
        <strain evidence="5">JCM 17021</strain>
    </source>
</reference>
<evidence type="ECO:0000256" key="2">
    <source>
        <dbReference type="ARBA" id="ARBA00023276"/>
    </source>
</evidence>
<dbReference type="Proteomes" id="UP001501803">
    <property type="component" value="Unassembled WGS sequence"/>
</dbReference>
<dbReference type="EMBL" id="BAABCN010000004">
    <property type="protein sequence ID" value="GAA3878279.1"/>
    <property type="molecule type" value="Genomic_DNA"/>
</dbReference>
<dbReference type="PANTHER" id="PTHR47128">
    <property type="match status" value="1"/>
</dbReference>
<dbReference type="Pfam" id="PF13460">
    <property type="entry name" value="NAD_binding_10"/>
    <property type="match status" value="1"/>
</dbReference>
<name>A0ABP7KJ45_9MICO</name>
<sequence length="249" mass="26733">MTAILVTGGTGTLGVPTVAALRAAGQWVRVLSRRTGPGLTTGDLLANVGLREALDGAHTVVHLATAGNKTDVDAARNLFAAARQAKISHLVLISIVGVDQIPLPYYRDKVTIERLLLDSGLPHTILRSSQFHPLLDRIFSVQHRMSVVLAPTFRVQPIDTAEVAARLTELTLGPPSGRVADVAGPEQRRGTEFARLWARAGGLNRPVVPLLLPGRTFGRFAAGHALVDGPPYGRITFAQYLANRPPREF</sequence>
<feature type="domain" description="NAD(P)-binding" evidence="3">
    <location>
        <begin position="18"/>
        <end position="131"/>
    </location>
</feature>
<keyword evidence="2" id="KW-0604">Photosystem II</keyword>
<dbReference type="Gene3D" id="3.40.50.720">
    <property type="entry name" value="NAD(P)-binding Rossmann-like Domain"/>
    <property type="match status" value="1"/>
</dbReference>
<dbReference type="InterPro" id="IPR016040">
    <property type="entry name" value="NAD(P)-bd_dom"/>
</dbReference>
<dbReference type="PANTHER" id="PTHR47128:SF2">
    <property type="entry name" value="PROTEIN HIGH CHLOROPHYLL FLUORESCENCE PHENOTYPE 244, CHLOROPLASTIC"/>
    <property type="match status" value="1"/>
</dbReference>
<gene>
    <name evidence="4" type="ORF">GCM10022381_20860</name>
</gene>
<keyword evidence="1" id="KW-0602">Photosynthesis</keyword>
<evidence type="ECO:0000313" key="5">
    <source>
        <dbReference type="Proteomes" id="UP001501803"/>
    </source>
</evidence>
<protein>
    <submittedName>
        <fullName evidence="4">NAD(P)H-binding protein</fullName>
    </submittedName>
</protein>
<dbReference type="InterPro" id="IPR044256">
    <property type="entry name" value="HCF244-like"/>
</dbReference>
<comment type="caution">
    <text evidence="4">The sequence shown here is derived from an EMBL/GenBank/DDBJ whole genome shotgun (WGS) entry which is preliminary data.</text>
</comment>